<dbReference type="EMBL" id="CP061336">
    <property type="protein sequence ID" value="QNU65800.1"/>
    <property type="molecule type" value="Genomic_DNA"/>
</dbReference>
<gene>
    <name evidence="1" type="ORF">EHE19_012915</name>
</gene>
<dbReference type="OrthoDB" id="5198170at2"/>
<organism evidence="1 2">
    <name type="scientific">Ruminiclostridium herbifermentans</name>
    <dbReference type="NCBI Taxonomy" id="2488810"/>
    <lineage>
        <taxon>Bacteria</taxon>
        <taxon>Bacillati</taxon>
        <taxon>Bacillota</taxon>
        <taxon>Clostridia</taxon>
        <taxon>Eubacteriales</taxon>
        <taxon>Oscillospiraceae</taxon>
        <taxon>Ruminiclostridium</taxon>
    </lineage>
</organism>
<reference evidence="1 2" key="1">
    <citation type="submission" date="2020-09" db="EMBL/GenBank/DDBJ databases">
        <title>Characterization and genome sequencing of Ruminiclostridium sp. nov. MA18.</title>
        <authorList>
            <person name="Rettenmaier R."/>
            <person name="Kowollik M.-L."/>
            <person name="Liebl W."/>
            <person name="Zverlov V."/>
        </authorList>
    </citation>
    <scope>NUCLEOTIDE SEQUENCE [LARGE SCALE GENOMIC DNA]</scope>
    <source>
        <strain evidence="1 2">MA18</strain>
    </source>
</reference>
<dbReference type="KEGG" id="rher:EHE19_012915"/>
<proteinExistence type="predicted"/>
<accession>A0A4U7JDY6</accession>
<protein>
    <submittedName>
        <fullName evidence="1">Uncharacterized protein</fullName>
    </submittedName>
</protein>
<keyword evidence="2" id="KW-1185">Reference proteome</keyword>
<evidence type="ECO:0000313" key="2">
    <source>
        <dbReference type="Proteomes" id="UP000306409"/>
    </source>
</evidence>
<sequence length="63" mass="7431">MKEQIQKRINELKEQLESGSKMIEEMEVKRTNLTYTLLRINGAIQVLEELLIKEETVNNPDKE</sequence>
<dbReference type="RefSeq" id="WP_137697831.1">
    <property type="nucleotide sequence ID" value="NZ_CP061336.1"/>
</dbReference>
<name>A0A4U7JDY6_9FIRM</name>
<dbReference type="Proteomes" id="UP000306409">
    <property type="component" value="Chromosome"/>
</dbReference>
<evidence type="ECO:0000313" key="1">
    <source>
        <dbReference type="EMBL" id="QNU65800.1"/>
    </source>
</evidence>
<dbReference type="AlphaFoldDB" id="A0A4U7JDY6"/>